<feature type="chain" id="PRO_5016586752" description="Lipoprotein" evidence="1">
    <location>
        <begin position="21"/>
        <end position="387"/>
    </location>
</feature>
<dbReference type="Proteomes" id="UP000252669">
    <property type="component" value="Unassembled WGS sequence"/>
</dbReference>
<dbReference type="EMBL" id="PDKB01000016">
    <property type="protein sequence ID" value="RBQ28448.1"/>
    <property type="molecule type" value="Genomic_DNA"/>
</dbReference>
<name>A0A366MQ81_9BACT</name>
<dbReference type="PROSITE" id="PS51257">
    <property type="entry name" value="PROKAR_LIPOPROTEIN"/>
    <property type="match status" value="1"/>
</dbReference>
<evidence type="ECO:0000313" key="2">
    <source>
        <dbReference type="EMBL" id="RBQ28448.1"/>
    </source>
</evidence>
<keyword evidence="1" id="KW-0732">Signal</keyword>
<evidence type="ECO:0008006" key="4">
    <source>
        <dbReference type="Google" id="ProtNLM"/>
    </source>
</evidence>
<dbReference type="AlphaFoldDB" id="A0A366MQ81"/>
<organism evidence="2 3">
    <name type="scientific">Aliarcobacter vitoriensis</name>
    <dbReference type="NCBI Taxonomy" id="2011099"/>
    <lineage>
        <taxon>Bacteria</taxon>
        <taxon>Pseudomonadati</taxon>
        <taxon>Campylobacterota</taxon>
        <taxon>Epsilonproteobacteria</taxon>
        <taxon>Campylobacterales</taxon>
        <taxon>Arcobacteraceae</taxon>
        <taxon>Aliarcobacter</taxon>
    </lineage>
</organism>
<evidence type="ECO:0000313" key="3">
    <source>
        <dbReference type="Proteomes" id="UP000252669"/>
    </source>
</evidence>
<gene>
    <name evidence="2" type="ORF">CRU91_09515</name>
</gene>
<keyword evidence="3" id="KW-1185">Reference proteome</keyword>
<proteinExistence type="predicted"/>
<protein>
    <recommendedName>
        <fullName evidence="4">Lipoprotein</fullName>
    </recommendedName>
</protein>
<sequence length="387" mass="44008">MKHLVTLIFMAILFSGCLQKQVVQLKLPNQTVPVKQVDEDKKTVVEEFISNDTIIQEEIINNSGSQNEIIKDGDSIVISDIDGTKANIKVAFVYPSSLVSKYARNSINTVSGYLSFVKANYNLVVIDSINESPENINKAFDKVKEEGITKVIALYTPNSINNINKIALNDILVYLPLIEKKESLENNDNLIFGSISYEEQLKKLSYYTDGPNVLFYQDTYLGTKLKNSYESVVDYTIVRKEIKKDETNFRSIVVDSRLRNSALFLNTDIVKSSLILSQLRANDIYPKMIFSTQINFDPVLMTLTQDKDRERLVLANSIENIDNKLKDEILSYGGNIIYEWVDYSTLVGINYLINGNNSFIPTKVLENQAIYTPRLFKSTEYGFVEIK</sequence>
<reference evidence="2 3" key="1">
    <citation type="submission" date="2017-10" db="EMBL/GenBank/DDBJ databases">
        <title>Genomics of the genus Arcobacter.</title>
        <authorList>
            <person name="Perez-Cataluna A."/>
            <person name="Figueras M.J."/>
        </authorList>
    </citation>
    <scope>NUCLEOTIDE SEQUENCE [LARGE SCALE GENOMIC DNA]</scope>
    <source>
        <strain evidence="2 3">CECT 9230</strain>
    </source>
</reference>
<dbReference type="RefSeq" id="WP_113894993.1">
    <property type="nucleotide sequence ID" value="NZ_JANJGA010000015.1"/>
</dbReference>
<feature type="signal peptide" evidence="1">
    <location>
        <begin position="1"/>
        <end position="20"/>
    </location>
</feature>
<accession>A0A366MQ81</accession>
<comment type="caution">
    <text evidence="2">The sequence shown here is derived from an EMBL/GenBank/DDBJ whole genome shotgun (WGS) entry which is preliminary data.</text>
</comment>
<dbReference type="OrthoDB" id="5337863at2"/>
<evidence type="ECO:0000256" key="1">
    <source>
        <dbReference type="SAM" id="SignalP"/>
    </source>
</evidence>